<evidence type="ECO:0000313" key="3">
    <source>
        <dbReference type="Proteomes" id="UP000838878"/>
    </source>
</evidence>
<feature type="region of interest" description="Disordered" evidence="1">
    <location>
        <begin position="1"/>
        <end position="58"/>
    </location>
</feature>
<organism evidence="2 3">
    <name type="scientific">Brenthis ino</name>
    <name type="common">lesser marbled fritillary</name>
    <dbReference type="NCBI Taxonomy" id="405034"/>
    <lineage>
        <taxon>Eukaryota</taxon>
        <taxon>Metazoa</taxon>
        <taxon>Ecdysozoa</taxon>
        <taxon>Arthropoda</taxon>
        <taxon>Hexapoda</taxon>
        <taxon>Insecta</taxon>
        <taxon>Pterygota</taxon>
        <taxon>Neoptera</taxon>
        <taxon>Endopterygota</taxon>
        <taxon>Lepidoptera</taxon>
        <taxon>Glossata</taxon>
        <taxon>Ditrysia</taxon>
        <taxon>Papilionoidea</taxon>
        <taxon>Nymphalidae</taxon>
        <taxon>Heliconiinae</taxon>
        <taxon>Argynnini</taxon>
        <taxon>Brenthis</taxon>
    </lineage>
</organism>
<dbReference type="EMBL" id="OV170222">
    <property type="protein sequence ID" value="CAH0721363.1"/>
    <property type="molecule type" value="Genomic_DNA"/>
</dbReference>
<protein>
    <submittedName>
        <fullName evidence="2">Uncharacterized protein</fullName>
    </submittedName>
</protein>
<reference evidence="2" key="1">
    <citation type="submission" date="2021-12" db="EMBL/GenBank/DDBJ databases">
        <authorList>
            <person name="Martin H S."/>
        </authorList>
    </citation>
    <scope>NUCLEOTIDE SEQUENCE</scope>
</reference>
<sequence>MHSRDKATKEGYRTPADESDFTVTGVKKGESRVWRRRQAHHPAGARARCAGGAGASGSPGIATRVTLAAICAGLPSAVRRPLPAALDLPLLPKRPTRRRDFDSTHIHYTILFYTIK</sequence>
<proteinExistence type="predicted"/>
<feature type="compositionally biased region" description="Basic and acidic residues" evidence="1">
    <location>
        <begin position="1"/>
        <end position="16"/>
    </location>
</feature>
<accession>A0A8J9VF32</accession>
<feature type="non-terminal residue" evidence="2">
    <location>
        <position position="116"/>
    </location>
</feature>
<evidence type="ECO:0000256" key="1">
    <source>
        <dbReference type="SAM" id="MobiDB-lite"/>
    </source>
</evidence>
<name>A0A8J9VF32_9NEOP</name>
<evidence type="ECO:0000313" key="2">
    <source>
        <dbReference type="EMBL" id="CAH0721363.1"/>
    </source>
</evidence>
<dbReference type="Proteomes" id="UP000838878">
    <property type="component" value="Chromosome 2"/>
</dbReference>
<dbReference type="AlphaFoldDB" id="A0A8J9VF32"/>
<gene>
    <name evidence="2" type="ORF">BINO364_LOCUS7473</name>
</gene>
<feature type="compositionally biased region" description="Low complexity" evidence="1">
    <location>
        <begin position="41"/>
        <end position="50"/>
    </location>
</feature>
<keyword evidence="3" id="KW-1185">Reference proteome</keyword>